<gene>
    <name evidence="2" type="ORF">EZS28_014450</name>
</gene>
<evidence type="ECO:0000313" key="2">
    <source>
        <dbReference type="EMBL" id="KAA6390026.1"/>
    </source>
</evidence>
<protein>
    <submittedName>
        <fullName evidence="2">Uncharacterized protein</fullName>
    </submittedName>
</protein>
<comment type="caution">
    <text evidence="2">The sequence shown here is derived from an EMBL/GenBank/DDBJ whole genome shotgun (WGS) entry which is preliminary data.</text>
</comment>
<dbReference type="EMBL" id="SNRW01003373">
    <property type="protein sequence ID" value="KAA6390026.1"/>
    <property type="molecule type" value="Genomic_DNA"/>
</dbReference>
<feature type="region of interest" description="Disordered" evidence="1">
    <location>
        <begin position="1"/>
        <end position="34"/>
    </location>
</feature>
<dbReference type="AlphaFoldDB" id="A0A5J4W5V5"/>
<name>A0A5J4W5V5_9EUKA</name>
<proteinExistence type="predicted"/>
<reference evidence="2 3" key="1">
    <citation type="submission" date="2019-03" db="EMBL/GenBank/DDBJ databases">
        <title>Single cell metagenomics reveals metabolic interactions within the superorganism composed of flagellate Streblomastix strix and complex community of Bacteroidetes bacteria on its surface.</title>
        <authorList>
            <person name="Treitli S.C."/>
            <person name="Kolisko M."/>
            <person name="Husnik F."/>
            <person name="Keeling P."/>
            <person name="Hampl V."/>
        </authorList>
    </citation>
    <scope>NUCLEOTIDE SEQUENCE [LARGE SCALE GENOMIC DNA]</scope>
    <source>
        <strain evidence="2">ST1C</strain>
    </source>
</reference>
<dbReference type="Proteomes" id="UP000324800">
    <property type="component" value="Unassembled WGS sequence"/>
</dbReference>
<organism evidence="2 3">
    <name type="scientific">Streblomastix strix</name>
    <dbReference type="NCBI Taxonomy" id="222440"/>
    <lineage>
        <taxon>Eukaryota</taxon>
        <taxon>Metamonada</taxon>
        <taxon>Preaxostyla</taxon>
        <taxon>Oxymonadida</taxon>
        <taxon>Streblomastigidae</taxon>
        <taxon>Streblomastix</taxon>
    </lineage>
</organism>
<evidence type="ECO:0000256" key="1">
    <source>
        <dbReference type="SAM" id="MobiDB-lite"/>
    </source>
</evidence>
<feature type="compositionally biased region" description="Polar residues" evidence="1">
    <location>
        <begin position="78"/>
        <end position="87"/>
    </location>
</feature>
<evidence type="ECO:0000313" key="3">
    <source>
        <dbReference type="Proteomes" id="UP000324800"/>
    </source>
</evidence>
<feature type="compositionally biased region" description="Polar residues" evidence="1">
    <location>
        <begin position="16"/>
        <end position="34"/>
    </location>
</feature>
<sequence length="387" mass="42377">MCDQNWYNSGDIVPDQVTTASDATPLSDGTATSGISTEYSRGEHVHQLNITISISISDSASGSVGTANYYARSDHSHPLNTTTTIPPQDSAGGAVGTTNYYARNDHSHPINVETNASNIPIVNGVGVNGSSAFYARQDHVHPQQLTHDDNITATKFIKTVGTNQQILMADGPNKQTTDFNSSIVTKDYQIYPADGIYWQCLAILTIPDYTSVQTFGCIIDINNIYIHDLFYQLKWNLRIQGGFVMKFEATQFGSIQTDFMVCADIPDSSLILKFYMKAFQRTYFILWNIILSQFSGANARDNFVLQDNINQYNITTDTQPTGKQFAVTALQNQFINNGGTINGLVQIKPTGGSYNQGIRISRSISSNYSGIFLGCNPNSTTGTQAGQ</sequence>
<accession>A0A5J4W5V5</accession>
<feature type="region of interest" description="Disordered" evidence="1">
    <location>
        <begin position="74"/>
        <end position="100"/>
    </location>
</feature>